<organism evidence="2">
    <name type="scientific">uncultured Gemmatimonadaceae bacterium</name>
    <dbReference type="NCBI Taxonomy" id="246130"/>
    <lineage>
        <taxon>Bacteria</taxon>
        <taxon>Pseudomonadati</taxon>
        <taxon>Gemmatimonadota</taxon>
        <taxon>Gemmatimonadia</taxon>
        <taxon>Gemmatimonadales</taxon>
        <taxon>Gemmatimonadaceae</taxon>
        <taxon>environmental samples</taxon>
    </lineage>
</organism>
<dbReference type="GO" id="GO:0015221">
    <property type="term" value="F:lipopolysaccharide transmembrane transporter activity"/>
    <property type="evidence" value="ECO:0007669"/>
    <property type="project" value="InterPro"/>
</dbReference>
<dbReference type="GO" id="GO:0005886">
    <property type="term" value="C:plasma membrane"/>
    <property type="evidence" value="ECO:0007669"/>
    <property type="project" value="InterPro"/>
</dbReference>
<dbReference type="PROSITE" id="PS51257">
    <property type="entry name" value="PROKAR_LIPOPROTEIN"/>
    <property type="match status" value="1"/>
</dbReference>
<dbReference type="Gene3D" id="2.60.450.10">
    <property type="entry name" value="Lipopolysaccharide (LPS) transport protein A like domain"/>
    <property type="match status" value="1"/>
</dbReference>
<feature type="non-terminal residue" evidence="2">
    <location>
        <position position="213"/>
    </location>
</feature>
<dbReference type="InterPro" id="IPR010664">
    <property type="entry name" value="LipoPS_assembly_LptC-rel"/>
</dbReference>
<dbReference type="Pfam" id="PF06835">
    <property type="entry name" value="LptC"/>
    <property type="match status" value="1"/>
</dbReference>
<name>A0A6J4KTG8_9BACT</name>
<evidence type="ECO:0008006" key="3">
    <source>
        <dbReference type="Google" id="ProtNLM"/>
    </source>
</evidence>
<gene>
    <name evidence="2" type="ORF">AVDCRST_MAG11-1510</name>
</gene>
<evidence type="ECO:0000256" key="1">
    <source>
        <dbReference type="SAM" id="MobiDB-lite"/>
    </source>
</evidence>
<accession>A0A6J4KTG8</accession>
<dbReference type="EMBL" id="CADCTU010000337">
    <property type="protein sequence ID" value="CAA9311088.1"/>
    <property type="molecule type" value="Genomic_DNA"/>
</dbReference>
<feature type="compositionally biased region" description="Low complexity" evidence="1">
    <location>
        <begin position="182"/>
        <end position="202"/>
    </location>
</feature>
<proteinExistence type="predicted"/>
<reference evidence="2" key="1">
    <citation type="submission" date="2020-02" db="EMBL/GenBank/DDBJ databases">
        <authorList>
            <person name="Meier V. D."/>
        </authorList>
    </citation>
    <scope>NUCLEOTIDE SEQUENCE</scope>
    <source>
        <strain evidence="2">AVDCRST_MAG11</strain>
    </source>
</reference>
<sequence>MSRLGAFVAAVALAGSAAACREVQEPPVAKLSAIADSADQIIHGAHQLITDRGVLRAELDADTAYVFNEGTRIELRRVRTTFFNTSGAKNATLTSREGTYNTQVGQMEARRDVVVVAEDGRRLTTQQLRFNEQANLITSDSAFTATQGRRVLEGVGFESDPDMNNVRCRAACRGEAGQVSAPAAAAPAGGAGSLPAAGSRPGTFVLPGQQVAP</sequence>
<dbReference type="AlphaFoldDB" id="A0A6J4KTG8"/>
<dbReference type="NCBIfam" id="TIGR04409">
    <property type="entry name" value="LptC_YrbK"/>
    <property type="match status" value="1"/>
</dbReference>
<evidence type="ECO:0000313" key="2">
    <source>
        <dbReference type="EMBL" id="CAA9311088.1"/>
    </source>
</evidence>
<feature type="region of interest" description="Disordered" evidence="1">
    <location>
        <begin position="182"/>
        <end position="213"/>
    </location>
</feature>
<protein>
    <recommendedName>
        <fullName evidence="3">LPS export ABC transporter periplasmic protein LptC</fullName>
    </recommendedName>
</protein>
<dbReference type="InterPro" id="IPR026265">
    <property type="entry name" value="LptC"/>
</dbReference>